<dbReference type="Proteomes" id="UP000663880">
    <property type="component" value="Unassembled WGS sequence"/>
</dbReference>
<reference evidence="1" key="1">
    <citation type="submission" date="2021-02" db="EMBL/GenBank/DDBJ databases">
        <authorList>
            <person name="Steward A R."/>
        </authorList>
    </citation>
    <scope>NUCLEOTIDE SEQUENCE</scope>
</reference>
<name>A0A821SXT6_9NEOP</name>
<protein>
    <submittedName>
        <fullName evidence="1">Uncharacterized protein</fullName>
    </submittedName>
</protein>
<dbReference type="AlphaFoldDB" id="A0A821SXT6"/>
<sequence>MVNDLPEVIRVARCLLFADDLKLLLSIQEVDDCKRLQENIDRSSIDIEQIRLVTDAGHIYHILDDEEKEYRIIDH</sequence>
<comment type="caution">
    <text evidence="1">The sequence shown here is derived from an EMBL/GenBank/DDBJ whole genome shotgun (WGS) entry which is preliminary data.</text>
</comment>
<evidence type="ECO:0000313" key="1">
    <source>
        <dbReference type="EMBL" id="CAF4865091.1"/>
    </source>
</evidence>
<proteinExistence type="predicted"/>
<dbReference type="OrthoDB" id="10056483at2759"/>
<evidence type="ECO:0000313" key="2">
    <source>
        <dbReference type="Proteomes" id="UP000663880"/>
    </source>
</evidence>
<gene>
    <name evidence="1" type="ORF">PMACD_LOCUS8253</name>
</gene>
<accession>A0A821SXT6</accession>
<organism evidence="1 2">
    <name type="scientific">Pieris macdunnoughi</name>
    <dbReference type="NCBI Taxonomy" id="345717"/>
    <lineage>
        <taxon>Eukaryota</taxon>
        <taxon>Metazoa</taxon>
        <taxon>Ecdysozoa</taxon>
        <taxon>Arthropoda</taxon>
        <taxon>Hexapoda</taxon>
        <taxon>Insecta</taxon>
        <taxon>Pterygota</taxon>
        <taxon>Neoptera</taxon>
        <taxon>Endopterygota</taxon>
        <taxon>Lepidoptera</taxon>
        <taxon>Glossata</taxon>
        <taxon>Ditrysia</taxon>
        <taxon>Papilionoidea</taxon>
        <taxon>Pieridae</taxon>
        <taxon>Pierinae</taxon>
        <taxon>Pieris</taxon>
    </lineage>
</organism>
<dbReference type="EMBL" id="CAJOBZ010000021">
    <property type="protein sequence ID" value="CAF4865091.1"/>
    <property type="molecule type" value="Genomic_DNA"/>
</dbReference>
<keyword evidence="2" id="KW-1185">Reference proteome</keyword>